<dbReference type="GO" id="GO:0015031">
    <property type="term" value="P:protein transport"/>
    <property type="evidence" value="ECO:0007669"/>
    <property type="project" value="UniProtKB-UniRule"/>
</dbReference>
<dbReference type="InterPro" id="IPR006285">
    <property type="entry name" value="Atg7"/>
</dbReference>
<evidence type="ECO:0000259" key="8">
    <source>
        <dbReference type="Pfam" id="PF00899"/>
    </source>
</evidence>
<dbReference type="GO" id="GO:0000407">
    <property type="term" value="C:phagophore assembly site"/>
    <property type="evidence" value="ECO:0007669"/>
    <property type="project" value="UniProtKB-SubCell"/>
</dbReference>
<feature type="domain" description="Ubiquitin-like modifier-activating enzyme Atg7 N-terminal" evidence="9">
    <location>
        <begin position="3"/>
        <end position="282"/>
    </location>
</feature>
<dbReference type="InterPro" id="IPR042523">
    <property type="entry name" value="Atg7_N_2"/>
</dbReference>
<dbReference type="Pfam" id="PF00899">
    <property type="entry name" value="ThiF"/>
    <property type="match status" value="1"/>
</dbReference>
<dbReference type="GO" id="GO:0006995">
    <property type="term" value="P:cellular response to nitrogen starvation"/>
    <property type="evidence" value="ECO:0007669"/>
    <property type="project" value="TreeGrafter"/>
</dbReference>
<gene>
    <name evidence="10" type="ORF">QSP1433_LOCUS16179</name>
</gene>
<proteinExistence type="inferred from homology"/>
<dbReference type="GO" id="GO:0000045">
    <property type="term" value="P:autophagosome assembly"/>
    <property type="evidence" value="ECO:0007669"/>
    <property type="project" value="TreeGrafter"/>
</dbReference>
<name>A0A7S2SPL1_9STRA</name>
<comment type="function">
    <text evidence="7">E1-like activating enzyme involved in the 2 ubiquitin-like systems required for autophagy.</text>
</comment>
<keyword evidence="7" id="KW-0833">Ubl conjugation pathway</keyword>
<dbReference type="FunFam" id="3.40.50.720:FF:000243">
    <property type="entry name" value="Ubiquitin-like modifier-activating enzyme ATG7"/>
    <property type="match status" value="1"/>
</dbReference>
<dbReference type="GO" id="GO:0019778">
    <property type="term" value="F:Atg12 activating enzyme activity"/>
    <property type="evidence" value="ECO:0007669"/>
    <property type="project" value="TreeGrafter"/>
</dbReference>
<evidence type="ECO:0000256" key="1">
    <source>
        <dbReference type="ARBA" id="ARBA00010931"/>
    </source>
</evidence>
<dbReference type="InterPro" id="IPR032197">
    <property type="entry name" value="Atg7_N"/>
</dbReference>
<organism evidence="10">
    <name type="scientific">Mucochytrium quahogii</name>
    <dbReference type="NCBI Taxonomy" id="96639"/>
    <lineage>
        <taxon>Eukaryota</taxon>
        <taxon>Sar</taxon>
        <taxon>Stramenopiles</taxon>
        <taxon>Bigyra</taxon>
        <taxon>Labyrinthulomycetes</taxon>
        <taxon>Thraustochytrida</taxon>
        <taxon>Thraustochytriidae</taxon>
        <taxon>Mucochytrium</taxon>
    </lineage>
</organism>
<comment type="subunit">
    <text evidence="7">Homodimer.</text>
</comment>
<keyword evidence="3 7" id="KW-0813">Transport</keyword>
<evidence type="ECO:0000256" key="5">
    <source>
        <dbReference type="ARBA" id="ARBA00023006"/>
    </source>
</evidence>
<evidence type="ECO:0000259" key="9">
    <source>
        <dbReference type="Pfam" id="PF16420"/>
    </source>
</evidence>
<dbReference type="PANTHER" id="PTHR10953:SF3">
    <property type="entry name" value="UBIQUITIN-LIKE MODIFIER-ACTIVATING ENZYME ATG7"/>
    <property type="match status" value="1"/>
</dbReference>
<comment type="subcellular location">
    <subcellularLocation>
        <location evidence="7">Cytoplasm</location>
    </subcellularLocation>
    <subcellularLocation>
        <location evidence="7">Preautophagosomal structure</location>
    </subcellularLocation>
</comment>
<dbReference type="Gene3D" id="3.40.50.720">
    <property type="entry name" value="NAD(P)-binding Rossmann-like Domain"/>
    <property type="match status" value="1"/>
</dbReference>
<keyword evidence="7" id="KW-0963">Cytoplasm</keyword>
<evidence type="ECO:0000256" key="4">
    <source>
        <dbReference type="ARBA" id="ARBA00022927"/>
    </source>
</evidence>
<dbReference type="InterPro" id="IPR035985">
    <property type="entry name" value="Ubiquitin-activating_enz"/>
</dbReference>
<evidence type="ECO:0000256" key="2">
    <source>
        <dbReference type="ARBA" id="ARBA00017647"/>
    </source>
</evidence>
<feature type="active site" description="Glycyl thioester intermediate" evidence="6">
    <location>
        <position position="502"/>
    </location>
</feature>
<dbReference type="GO" id="GO:0032446">
    <property type="term" value="P:protein modification by small protein conjugation"/>
    <property type="evidence" value="ECO:0007669"/>
    <property type="project" value="TreeGrafter"/>
</dbReference>
<keyword evidence="4 7" id="KW-0653">Protein transport</keyword>
<dbReference type="Pfam" id="PF16420">
    <property type="entry name" value="ATG7_N"/>
    <property type="match status" value="1"/>
</dbReference>
<dbReference type="InterPro" id="IPR000594">
    <property type="entry name" value="ThiF_NAD_FAD-bd"/>
</dbReference>
<dbReference type="InterPro" id="IPR042522">
    <property type="entry name" value="Atg7_N_1"/>
</dbReference>
<dbReference type="Gene3D" id="3.40.140.70">
    <property type="entry name" value="Ubiquitin-like modifier-activating enzyme ATG7 N-terminal domain"/>
    <property type="match status" value="1"/>
</dbReference>
<dbReference type="Gene3D" id="3.40.140.100">
    <property type="entry name" value="Ubiquitin-like modifier-activating enzyme ATG7 C-terminal domain"/>
    <property type="match status" value="1"/>
</dbReference>
<dbReference type="GO" id="GO:0000422">
    <property type="term" value="P:autophagy of mitochondrion"/>
    <property type="evidence" value="ECO:0007669"/>
    <property type="project" value="TreeGrafter"/>
</dbReference>
<protein>
    <recommendedName>
        <fullName evidence="2 7">Ubiquitin-like modifier-activating enzyme ATG7</fullName>
    </recommendedName>
    <alternativeName>
        <fullName evidence="7">Autophagy-related protein 7</fullName>
    </alternativeName>
</protein>
<dbReference type="NCBIfam" id="TIGR01381">
    <property type="entry name" value="E1_like_apg7"/>
    <property type="match status" value="1"/>
</dbReference>
<dbReference type="GO" id="GO:0034727">
    <property type="term" value="P:piecemeal microautophagy of the nucleus"/>
    <property type="evidence" value="ECO:0007669"/>
    <property type="project" value="TreeGrafter"/>
</dbReference>
<dbReference type="AlphaFoldDB" id="A0A7S2SPL1"/>
<evidence type="ECO:0000256" key="6">
    <source>
        <dbReference type="PIRSR" id="PIRSR606285-1"/>
    </source>
</evidence>
<evidence type="ECO:0000256" key="7">
    <source>
        <dbReference type="RuleBase" id="RU366022"/>
    </source>
</evidence>
<evidence type="ECO:0000256" key="3">
    <source>
        <dbReference type="ARBA" id="ARBA00022448"/>
    </source>
</evidence>
<keyword evidence="5 7" id="KW-0072">Autophagy</keyword>
<feature type="domain" description="THIF-type NAD/FAD binding fold" evidence="8">
    <location>
        <begin position="299"/>
        <end position="531"/>
    </location>
</feature>
<accession>A0A7S2SPL1</accession>
<sequence length="632" mass="70273">MGFSSVVDPGFWMVYGKKKLDVIKLSSSAVRVRGWYGVSRSENVSSEQFRVGGQDLLLGAWEGDDHDRNLWRGHGLLYNLNTVEDFKQFDKKALAVSDCDEFRRLVSSGEIEKDPSLLVRFFVLSYADLKRHRFLYWFCFSAIVRSQVVEIGGLDSLELGGQVLNSMFVDRDSRVVCGFYGVLDNGQRLVPLDQVDKARLTCLLFIDPGCDGKSAGWPIHNFSYWAFRRLGVKKVRVACIRRSYEASIVVECTECDQENIRGWEANPSGKLGPRLMDLSAQMDPEKLANSACDLNLKLMRWRALPHLDTEKLKATSCLLVGSGTLGCSVARCLLGWGFRKLTMLDNGRVSYSNPVRQSLFTFEDCKNGGKPKAAAAAEALKSILPGLDVEGVDLTIPMPGHFVTAATQQQTRKDVETLRALIERHDVVMLLTDTRESRWLPTLLGAKYNKLVLNAALGFDSYMVMRHGAGPQQQEQRLGCYFCNDVVAPQNSMKDRTLDQQCTVTRPGLAPIAGAVLVELLVGLLHHEMGNQAPAGGSVETLGSLPHQVRGFLPMYESSKVSGAAFPQCTACSQKVVETLDESGFEFLERVFNEPNYLEDLTGLTLLRNNAMIDDLLMDDFDDFDQDEGGLL</sequence>
<dbReference type="InterPro" id="IPR045886">
    <property type="entry name" value="ThiF/MoeB/HesA"/>
</dbReference>
<dbReference type="GO" id="GO:0019779">
    <property type="term" value="F:Atg8 activating enzyme activity"/>
    <property type="evidence" value="ECO:0007669"/>
    <property type="project" value="TreeGrafter"/>
</dbReference>
<dbReference type="EMBL" id="HBHK01025785">
    <property type="protein sequence ID" value="CAD9705293.1"/>
    <property type="molecule type" value="Transcribed_RNA"/>
</dbReference>
<comment type="similarity">
    <text evidence="1 7">Belongs to the ATG7 family.</text>
</comment>
<dbReference type="PANTHER" id="PTHR10953">
    <property type="entry name" value="UBIQUITIN-ACTIVATING ENZYME E1"/>
    <property type="match status" value="1"/>
</dbReference>
<dbReference type="SUPFAM" id="SSF69572">
    <property type="entry name" value="Activating enzymes of the ubiquitin-like proteins"/>
    <property type="match status" value="1"/>
</dbReference>
<reference evidence="10" key="1">
    <citation type="submission" date="2021-01" db="EMBL/GenBank/DDBJ databases">
        <authorList>
            <person name="Corre E."/>
            <person name="Pelletier E."/>
            <person name="Niang G."/>
            <person name="Scheremetjew M."/>
            <person name="Finn R."/>
            <person name="Kale V."/>
            <person name="Holt S."/>
            <person name="Cochrane G."/>
            <person name="Meng A."/>
            <person name="Brown T."/>
            <person name="Cohen L."/>
        </authorList>
    </citation>
    <scope>NUCLEOTIDE SEQUENCE</scope>
    <source>
        <strain evidence="10">NY070348D</strain>
    </source>
</reference>
<evidence type="ECO:0000313" key="10">
    <source>
        <dbReference type="EMBL" id="CAD9705293.1"/>
    </source>
</evidence>